<organism evidence="3 4">
    <name type="scientific">Candidatus Harrisonbacteria bacterium CG10_big_fil_rev_8_21_14_0_10_45_28</name>
    <dbReference type="NCBI Taxonomy" id="1974586"/>
    <lineage>
        <taxon>Bacteria</taxon>
        <taxon>Candidatus Harrisoniibacteriota</taxon>
    </lineage>
</organism>
<protein>
    <submittedName>
        <fullName evidence="3">Uncharacterized protein</fullName>
    </submittedName>
</protein>
<accession>A0A2H0UR42</accession>
<feature type="region of interest" description="Disordered" evidence="1">
    <location>
        <begin position="63"/>
        <end position="87"/>
    </location>
</feature>
<evidence type="ECO:0000313" key="3">
    <source>
        <dbReference type="EMBL" id="PIR88235.1"/>
    </source>
</evidence>
<name>A0A2H0UR42_9BACT</name>
<evidence type="ECO:0000256" key="2">
    <source>
        <dbReference type="SAM" id="Phobius"/>
    </source>
</evidence>
<dbReference type="EMBL" id="PFBC01000005">
    <property type="protein sequence ID" value="PIR88235.1"/>
    <property type="molecule type" value="Genomic_DNA"/>
</dbReference>
<sequence>HKTAWQEACTLIIVLGMLLGGVIYFPIELIRSIRRRRDEPIGDEEQGAKPCLLQDIIVCGKHEPAENGNQPAGDCDQEAPMPRDHPS</sequence>
<feature type="non-terminal residue" evidence="3">
    <location>
        <position position="1"/>
    </location>
</feature>
<keyword evidence="2" id="KW-0812">Transmembrane</keyword>
<reference evidence="4" key="1">
    <citation type="submission" date="2017-09" db="EMBL/GenBank/DDBJ databases">
        <title>Depth-based differentiation of microbial function through sediment-hosted aquifers and enrichment of novel symbionts in the deep terrestrial subsurface.</title>
        <authorList>
            <person name="Probst A.J."/>
            <person name="Ladd B."/>
            <person name="Jarett J.K."/>
            <person name="Geller-Mcgrath D.E."/>
            <person name="Sieber C.M.K."/>
            <person name="Emerson J.B."/>
            <person name="Anantharaman K."/>
            <person name="Thomas B.C."/>
            <person name="Malmstrom R."/>
            <person name="Stieglmeier M."/>
            <person name="Klingl A."/>
            <person name="Woyke T."/>
            <person name="Ryan C.M."/>
            <person name="Banfield J.F."/>
        </authorList>
    </citation>
    <scope>NUCLEOTIDE SEQUENCE [LARGE SCALE GENOMIC DNA]</scope>
</reference>
<keyword evidence="2" id="KW-1133">Transmembrane helix</keyword>
<feature type="transmembrane region" description="Helical" evidence="2">
    <location>
        <begin position="12"/>
        <end position="30"/>
    </location>
</feature>
<evidence type="ECO:0000256" key="1">
    <source>
        <dbReference type="SAM" id="MobiDB-lite"/>
    </source>
</evidence>
<proteinExistence type="predicted"/>
<evidence type="ECO:0000313" key="4">
    <source>
        <dbReference type="Proteomes" id="UP000230903"/>
    </source>
</evidence>
<keyword evidence="2" id="KW-0472">Membrane</keyword>
<dbReference type="AlphaFoldDB" id="A0A2H0UR42"/>
<dbReference type="Proteomes" id="UP000230903">
    <property type="component" value="Unassembled WGS sequence"/>
</dbReference>
<comment type="caution">
    <text evidence="3">The sequence shown here is derived from an EMBL/GenBank/DDBJ whole genome shotgun (WGS) entry which is preliminary data.</text>
</comment>
<gene>
    <name evidence="3" type="ORF">COU10_00195</name>
</gene>